<sequence length="109" mass="12415">MSSEAPVKNTFNKKVSSDAMRVIPNRVLNNALSSKAISGTGNPDWAVQYLGFINWLSSVEGTLKQQDYQLKKLDYKLAKKDYENNEITKEVLAKKAAKYRQAKEEFQRV</sequence>
<proteinExistence type="predicted"/>
<comment type="caution">
    <text evidence="1">The sequence shown here is derived from an EMBL/GenBank/DDBJ whole genome shotgun (WGS) entry which is preliminary data.</text>
</comment>
<evidence type="ECO:0000313" key="1">
    <source>
        <dbReference type="EMBL" id="MEP0866265.1"/>
    </source>
</evidence>
<reference evidence="1 2" key="1">
    <citation type="submission" date="2022-04" db="EMBL/GenBank/DDBJ databases">
        <title>Positive selection, recombination, and allopatry shape intraspecific diversity of widespread and dominant cyanobacteria.</title>
        <authorList>
            <person name="Wei J."/>
            <person name="Shu W."/>
            <person name="Hu C."/>
        </authorList>
    </citation>
    <scope>NUCLEOTIDE SEQUENCE [LARGE SCALE GENOMIC DNA]</scope>
    <source>
        <strain evidence="1 2">GB2-A5</strain>
    </source>
</reference>
<evidence type="ECO:0000313" key="2">
    <source>
        <dbReference type="Proteomes" id="UP001442494"/>
    </source>
</evidence>
<organism evidence="1 2">
    <name type="scientific">Funiculus sociatus GB2-A5</name>
    <dbReference type="NCBI Taxonomy" id="2933946"/>
    <lineage>
        <taxon>Bacteria</taxon>
        <taxon>Bacillati</taxon>
        <taxon>Cyanobacteriota</taxon>
        <taxon>Cyanophyceae</taxon>
        <taxon>Coleofasciculales</taxon>
        <taxon>Coleofasciculaceae</taxon>
        <taxon>Funiculus</taxon>
    </lineage>
</organism>
<keyword evidence="2" id="KW-1185">Reference proteome</keyword>
<dbReference type="RefSeq" id="WP_190447879.1">
    <property type="nucleotide sequence ID" value="NZ_JAMPKK010000040.1"/>
</dbReference>
<dbReference type="Proteomes" id="UP001442494">
    <property type="component" value="Unassembled WGS sequence"/>
</dbReference>
<name>A0ABV0JS44_9CYAN</name>
<protein>
    <submittedName>
        <fullName evidence="1">Uncharacterized protein</fullName>
    </submittedName>
</protein>
<dbReference type="EMBL" id="JAMPKK010000040">
    <property type="protein sequence ID" value="MEP0866265.1"/>
    <property type="molecule type" value="Genomic_DNA"/>
</dbReference>
<accession>A0ABV0JS44</accession>
<gene>
    <name evidence="1" type="ORF">NDI37_17530</name>
</gene>